<accession>A0ACB0ISK4</accession>
<dbReference type="EMBL" id="CASHSV030000002">
    <property type="protein sequence ID" value="CAJ2634980.1"/>
    <property type="molecule type" value="Genomic_DNA"/>
</dbReference>
<protein>
    <submittedName>
        <fullName evidence="1">Uncharacterized protein</fullName>
    </submittedName>
</protein>
<sequence length="349" mass="39514">MSSTSSSNPQWINDVFINFRVEDTRQRFISHLYAALKNARVNTYIDCQLPKGTELGPELSRAIEGSHISIVVFSKRYTESSWCLNELKQVMECHRTHGQLVVLVFYDIDPSAVRHQNGDFGKVLRATVKKTYFDPRDDSGDERMEHVLAKWRSALTQAGNMSGWDANNCRNEAELVQQIVEDISTKLDIKLLPITKFPVGLESRVQAVIEFTENQSSQICIIGIWGMGGSGKTTAAKAIYNQINRKFVDKSFIENIREVCETDNRGIIHLQQQLLSDILNSKELIHSIASGTDTIERTFQGKRALIVLDDVTTIKQLDLEALFRNLSFFSSGSVFIVTTRDARLLKLEH</sequence>
<proteinExistence type="predicted"/>
<organism evidence="1 2">
    <name type="scientific">Trifolium pratense</name>
    <name type="common">Red clover</name>
    <dbReference type="NCBI Taxonomy" id="57577"/>
    <lineage>
        <taxon>Eukaryota</taxon>
        <taxon>Viridiplantae</taxon>
        <taxon>Streptophyta</taxon>
        <taxon>Embryophyta</taxon>
        <taxon>Tracheophyta</taxon>
        <taxon>Spermatophyta</taxon>
        <taxon>Magnoliopsida</taxon>
        <taxon>eudicotyledons</taxon>
        <taxon>Gunneridae</taxon>
        <taxon>Pentapetalae</taxon>
        <taxon>rosids</taxon>
        <taxon>fabids</taxon>
        <taxon>Fabales</taxon>
        <taxon>Fabaceae</taxon>
        <taxon>Papilionoideae</taxon>
        <taxon>50 kb inversion clade</taxon>
        <taxon>NPAAA clade</taxon>
        <taxon>Hologalegina</taxon>
        <taxon>IRL clade</taxon>
        <taxon>Trifolieae</taxon>
        <taxon>Trifolium</taxon>
    </lineage>
</organism>
<keyword evidence="2" id="KW-1185">Reference proteome</keyword>
<evidence type="ECO:0000313" key="2">
    <source>
        <dbReference type="Proteomes" id="UP001177021"/>
    </source>
</evidence>
<gene>
    <name evidence="1" type="ORF">MILVUS5_LOCUS5758</name>
</gene>
<evidence type="ECO:0000313" key="1">
    <source>
        <dbReference type="EMBL" id="CAJ2634980.1"/>
    </source>
</evidence>
<name>A0ACB0ISK4_TRIPR</name>
<dbReference type="Proteomes" id="UP001177021">
    <property type="component" value="Unassembled WGS sequence"/>
</dbReference>
<comment type="caution">
    <text evidence="1">The sequence shown here is derived from an EMBL/GenBank/DDBJ whole genome shotgun (WGS) entry which is preliminary data.</text>
</comment>
<reference evidence="1" key="1">
    <citation type="submission" date="2023-10" db="EMBL/GenBank/DDBJ databases">
        <authorList>
            <person name="Rodriguez Cubillos JULIANA M."/>
            <person name="De Vega J."/>
        </authorList>
    </citation>
    <scope>NUCLEOTIDE SEQUENCE</scope>
</reference>